<sequence>MYGILLSALWSALAWIARSILIKFVLYFGLFFITTEFIEILTTILPDGSSLRSAFGGLPGSMWWLMNIMQFNVGVPMVLSAYATRFIIRRIPVIG</sequence>
<dbReference type="InterPro" id="IPR019670">
    <property type="entry name" value="DUF2523"/>
</dbReference>
<proteinExistence type="predicted"/>
<gene>
    <name evidence="2" type="ORF">ABXR19_08725</name>
</gene>
<evidence type="ECO:0000313" key="3">
    <source>
        <dbReference type="Proteomes" id="UP001549691"/>
    </source>
</evidence>
<dbReference type="Pfam" id="PF10734">
    <property type="entry name" value="DUF2523"/>
    <property type="match status" value="1"/>
</dbReference>
<keyword evidence="3" id="KW-1185">Reference proteome</keyword>
<accession>A0ABV2TK39</accession>
<evidence type="ECO:0000313" key="2">
    <source>
        <dbReference type="EMBL" id="MET7014273.1"/>
    </source>
</evidence>
<dbReference type="EMBL" id="JBEWZI010000007">
    <property type="protein sequence ID" value="MET7014273.1"/>
    <property type="molecule type" value="Genomic_DNA"/>
</dbReference>
<reference evidence="2 3" key="1">
    <citation type="submission" date="2024-07" db="EMBL/GenBank/DDBJ databases">
        <title>Uliginosibacterium flavum JJ3220;KACC:17644.</title>
        <authorList>
            <person name="Kim M.K."/>
        </authorList>
    </citation>
    <scope>NUCLEOTIDE SEQUENCE [LARGE SCALE GENOMIC DNA]</scope>
    <source>
        <strain evidence="2 3">KACC:17644</strain>
    </source>
</reference>
<feature type="transmembrane region" description="Helical" evidence="1">
    <location>
        <begin position="62"/>
        <end position="82"/>
    </location>
</feature>
<comment type="caution">
    <text evidence="2">The sequence shown here is derived from an EMBL/GenBank/DDBJ whole genome shotgun (WGS) entry which is preliminary data.</text>
</comment>
<keyword evidence="1" id="KW-1133">Transmembrane helix</keyword>
<name>A0ABV2TK39_9RHOO</name>
<organism evidence="2 3">
    <name type="scientific">Uliginosibacterium flavum</name>
    <dbReference type="NCBI Taxonomy" id="1396831"/>
    <lineage>
        <taxon>Bacteria</taxon>
        <taxon>Pseudomonadati</taxon>
        <taxon>Pseudomonadota</taxon>
        <taxon>Betaproteobacteria</taxon>
        <taxon>Rhodocyclales</taxon>
        <taxon>Zoogloeaceae</taxon>
        <taxon>Uliginosibacterium</taxon>
    </lineage>
</organism>
<protein>
    <submittedName>
        <fullName evidence="2">DUF2523 family protein</fullName>
    </submittedName>
</protein>
<keyword evidence="1" id="KW-0812">Transmembrane</keyword>
<dbReference type="Proteomes" id="UP001549691">
    <property type="component" value="Unassembled WGS sequence"/>
</dbReference>
<evidence type="ECO:0000256" key="1">
    <source>
        <dbReference type="SAM" id="Phobius"/>
    </source>
</evidence>
<dbReference type="RefSeq" id="WP_354600731.1">
    <property type="nucleotide sequence ID" value="NZ_JBEWZI010000007.1"/>
</dbReference>
<keyword evidence="1" id="KW-0472">Membrane</keyword>